<sequence>MTLQFRDTSHTDGLHVPGISVPHAGIPHGFRPARETGKHRKGARTCIELSFPRGLLGYPEEQNFRLSPMAESQLPNAFLLSSRKDGGPRFIVVPPSSVGGELPEDETEWAERRLGIAAGDLRTLLIVTPSRCARGTRFFANRRAPLLLDWRRRIGWQRILMDEILPIRHPMAAE</sequence>
<name>A0ABV8UIW8_9PROT</name>
<reference evidence="3" key="1">
    <citation type="journal article" date="2019" name="Int. J. Syst. Evol. Microbiol.">
        <title>The Global Catalogue of Microorganisms (GCM) 10K type strain sequencing project: providing services to taxonomists for standard genome sequencing and annotation.</title>
        <authorList>
            <consortium name="The Broad Institute Genomics Platform"/>
            <consortium name="The Broad Institute Genome Sequencing Center for Infectious Disease"/>
            <person name="Wu L."/>
            <person name="Ma J."/>
        </authorList>
    </citation>
    <scope>NUCLEOTIDE SEQUENCE [LARGE SCALE GENOMIC DNA]</scope>
    <source>
        <strain evidence="3">CECT 8472</strain>
    </source>
</reference>
<accession>A0ABV8UIW8</accession>
<dbReference type="SUPFAM" id="SSF141457">
    <property type="entry name" value="BH3618-like"/>
    <property type="match status" value="1"/>
</dbReference>
<dbReference type="EMBL" id="JBHSCW010000003">
    <property type="protein sequence ID" value="MFC4351140.1"/>
    <property type="molecule type" value="Genomic_DNA"/>
</dbReference>
<dbReference type="Gene3D" id="2.30.290.10">
    <property type="entry name" value="BH3618-like"/>
    <property type="match status" value="1"/>
</dbReference>
<dbReference type="Pfam" id="PF02623">
    <property type="entry name" value="FliW"/>
    <property type="match status" value="1"/>
</dbReference>
<dbReference type="RefSeq" id="WP_382421480.1">
    <property type="nucleotide sequence ID" value="NZ_JBHSCW010000003.1"/>
</dbReference>
<gene>
    <name evidence="2" type="primary">fliW</name>
    <name evidence="2" type="ORF">ACFOW6_06235</name>
</gene>
<keyword evidence="2" id="KW-0282">Flagellum</keyword>
<evidence type="ECO:0000313" key="2">
    <source>
        <dbReference type="EMBL" id="MFC4351140.1"/>
    </source>
</evidence>
<comment type="caution">
    <text evidence="2">The sequence shown here is derived from an EMBL/GenBank/DDBJ whole genome shotgun (WGS) entry which is preliminary data.</text>
</comment>
<organism evidence="2 3">
    <name type="scientific">Fodinicurvata halophila</name>
    <dbReference type="NCBI Taxonomy" id="1419723"/>
    <lineage>
        <taxon>Bacteria</taxon>
        <taxon>Pseudomonadati</taxon>
        <taxon>Pseudomonadota</taxon>
        <taxon>Alphaproteobacteria</taxon>
        <taxon>Rhodospirillales</taxon>
        <taxon>Rhodovibrionaceae</taxon>
        <taxon>Fodinicurvata</taxon>
    </lineage>
</organism>
<dbReference type="InterPro" id="IPR024046">
    <property type="entry name" value="Flagellar_assmbl_FliW_dom_sf"/>
</dbReference>
<evidence type="ECO:0000313" key="3">
    <source>
        <dbReference type="Proteomes" id="UP001595799"/>
    </source>
</evidence>
<protein>
    <submittedName>
        <fullName evidence="2">Flagellar assembly protein FliW</fullName>
    </submittedName>
</protein>
<dbReference type="InterPro" id="IPR003775">
    <property type="entry name" value="Flagellar_assembly_factor_FliW"/>
</dbReference>
<keyword evidence="2" id="KW-0969">Cilium</keyword>
<feature type="region of interest" description="Disordered" evidence="1">
    <location>
        <begin position="1"/>
        <end position="41"/>
    </location>
</feature>
<evidence type="ECO:0000256" key="1">
    <source>
        <dbReference type="SAM" id="MobiDB-lite"/>
    </source>
</evidence>
<keyword evidence="2" id="KW-0966">Cell projection</keyword>
<dbReference type="Proteomes" id="UP001595799">
    <property type="component" value="Unassembled WGS sequence"/>
</dbReference>
<proteinExistence type="predicted"/>
<keyword evidence="3" id="KW-1185">Reference proteome</keyword>